<evidence type="ECO:0000256" key="1">
    <source>
        <dbReference type="ARBA" id="ARBA00006226"/>
    </source>
</evidence>
<dbReference type="PANTHER" id="PTHR33755:SF7">
    <property type="entry name" value="TOXIN MODULE OF TOXIN-ANTITOXIN SYSTEM RELE_STBE FAMILY"/>
    <property type="match status" value="1"/>
</dbReference>
<dbReference type="PANTHER" id="PTHR33755">
    <property type="entry name" value="TOXIN PARE1-RELATED"/>
    <property type="match status" value="1"/>
</dbReference>
<keyword evidence="2" id="KW-1277">Toxin-antitoxin system</keyword>
<evidence type="ECO:0000313" key="4">
    <source>
        <dbReference type="Proteomes" id="UP001629367"/>
    </source>
</evidence>
<protein>
    <submittedName>
        <fullName evidence="3">Type II toxin-antitoxin system RelE/ParE family toxin</fullName>
    </submittedName>
</protein>
<dbReference type="RefSeq" id="WP_408212461.1">
    <property type="nucleotide sequence ID" value="NZ_JAQQBZ010000007.1"/>
</dbReference>
<dbReference type="InterPro" id="IPR051803">
    <property type="entry name" value="TA_system_RelE-like_toxin"/>
</dbReference>
<dbReference type="Gene3D" id="3.30.2310.20">
    <property type="entry name" value="RelE-like"/>
    <property type="match status" value="1"/>
</dbReference>
<gene>
    <name evidence="3" type="ORF">PQQ68_13290</name>
</gene>
<comment type="caution">
    <text evidence="3">The sequence shown here is derived from an EMBL/GenBank/DDBJ whole genome shotgun (WGS) entry which is preliminary data.</text>
</comment>
<sequence>MLPVEWRARAQVKLLKILSDIAELNAFAADDLASDIEQATSNLPAHPYLYRLGRVAGTREIVVHPNYIVIYRVQPAFIEIVNVVHARQQYP</sequence>
<accession>A0ABW9D6M8</accession>
<reference evidence="3 4" key="1">
    <citation type="journal article" date="2024" name="Chem. Sci.">
        <title>Discovery of megapolipeptins by genome mining of a Burkholderiales bacteria collection.</title>
        <authorList>
            <person name="Paulo B.S."/>
            <person name="Recchia M.J.J."/>
            <person name="Lee S."/>
            <person name="Fergusson C.H."/>
            <person name="Romanowski S.B."/>
            <person name="Hernandez A."/>
            <person name="Krull N."/>
            <person name="Liu D.Y."/>
            <person name="Cavanagh H."/>
            <person name="Bos A."/>
            <person name="Gray C.A."/>
            <person name="Murphy B.T."/>
            <person name="Linington R.G."/>
            <person name="Eustaquio A.S."/>
        </authorList>
    </citation>
    <scope>NUCLEOTIDE SEQUENCE [LARGE SCALE GENOMIC DNA]</scope>
    <source>
        <strain evidence="3 4">RL17-335-BIF-A</strain>
    </source>
</reference>
<comment type="similarity">
    <text evidence="1">Belongs to the RelE toxin family.</text>
</comment>
<organism evidence="3 4">
    <name type="scientific">Paraburkholderia dilworthii</name>
    <dbReference type="NCBI Taxonomy" id="948106"/>
    <lineage>
        <taxon>Bacteria</taxon>
        <taxon>Pseudomonadati</taxon>
        <taxon>Pseudomonadota</taxon>
        <taxon>Betaproteobacteria</taxon>
        <taxon>Burkholderiales</taxon>
        <taxon>Burkholderiaceae</taxon>
        <taxon>Paraburkholderia</taxon>
    </lineage>
</organism>
<dbReference type="EMBL" id="JAQQBZ010000007">
    <property type="protein sequence ID" value="MFM0593995.1"/>
    <property type="molecule type" value="Genomic_DNA"/>
</dbReference>
<evidence type="ECO:0000313" key="3">
    <source>
        <dbReference type="EMBL" id="MFM0593995.1"/>
    </source>
</evidence>
<dbReference type="Pfam" id="PF05016">
    <property type="entry name" value="ParE_toxin"/>
    <property type="match status" value="1"/>
</dbReference>
<dbReference type="InterPro" id="IPR007712">
    <property type="entry name" value="RelE/ParE_toxin"/>
</dbReference>
<dbReference type="InterPro" id="IPR035093">
    <property type="entry name" value="RelE/ParE_toxin_dom_sf"/>
</dbReference>
<proteinExistence type="inferred from homology"/>
<keyword evidence="4" id="KW-1185">Reference proteome</keyword>
<name>A0ABW9D6M8_9BURK</name>
<dbReference type="Proteomes" id="UP001629367">
    <property type="component" value="Unassembled WGS sequence"/>
</dbReference>
<evidence type="ECO:0000256" key="2">
    <source>
        <dbReference type="ARBA" id="ARBA00022649"/>
    </source>
</evidence>